<sequence length="574" mass="62953">MAQAATTMTDDIHQEEIRQGENTDGGRKGISTMKYIVGVEAFEKAATVESTASLNLYLIMAFYMKTTTANALLSVFNSTCNVAVLAGALLGDAYFGHFSVVACSCVFSFLGLVLLGLTSIPALHPNCPQDLDHASCQATTAGQSLFLLLCFGLLVIGSGGIRSCTVAFGADQLDSETESERKAVSNFHKRYKFTVKAVVMVSGTVFGWAQTAKSWFFGLLAPVLLLLCSILIFLWVDTKASFSSPSLEEVLCPAWCKYSLLLSERGDWSFQQQQSTDHLFDFFPAGLDINSKLPRTTQFRFLDKAAIATPHDELNQDGSPKEPWSLCSIQQVEEVKILLRLLPVWATFVPFQLAISQLRSYVAIQALQSDTKLLGSNFEIPAPFHDVFFKLAAAIWIPIYAKLLVPAAQRITRKEGGITVLQRVGTGLFLGVVSLVVAGLIEEKRKRMDSSMGSLWLIPQIAVAGVANKMALVGLVIFSEQEFPERMKVVAWWAPLFLARGLGYSFAGLLVSGVHKGGGDWLPDDLNQGKLDYYFYLIAGLLLMNFGCFIYCAGKYKYRCQVEVKQEGATDVAE</sequence>
<organism evidence="8 9">
    <name type="scientific">Linum trigynum</name>
    <dbReference type="NCBI Taxonomy" id="586398"/>
    <lineage>
        <taxon>Eukaryota</taxon>
        <taxon>Viridiplantae</taxon>
        <taxon>Streptophyta</taxon>
        <taxon>Embryophyta</taxon>
        <taxon>Tracheophyta</taxon>
        <taxon>Spermatophyta</taxon>
        <taxon>Magnoliopsida</taxon>
        <taxon>eudicotyledons</taxon>
        <taxon>Gunneridae</taxon>
        <taxon>Pentapetalae</taxon>
        <taxon>rosids</taxon>
        <taxon>fabids</taxon>
        <taxon>Malpighiales</taxon>
        <taxon>Linaceae</taxon>
        <taxon>Linum</taxon>
    </lineage>
</organism>
<evidence type="ECO:0000256" key="7">
    <source>
        <dbReference type="SAM" id="Phobius"/>
    </source>
</evidence>
<accession>A0AAV2F1G0</accession>
<feature type="transmembrane region" description="Helical" evidence="7">
    <location>
        <begin position="144"/>
        <end position="170"/>
    </location>
</feature>
<feature type="compositionally biased region" description="Basic and acidic residues" evidence="6">
    <location>
        <begin position="10"/>
        <end position="25"/>
    </location>
</feature>
<comment type="similarity">
    <text evidence="2">Belongs to the major facilitator superfamily. Proton-dependent oligopeptide transporter (POT/PTR) (TC 2.A.17) family.</text>
</comment>
<proteinExistence type="inferred from homology"/>
<feature type="transmembrane region" description="Helical" evidence="7">
    <location>
        <begin position="215"/>
        <end position="236"/>
    </location>
</feature>
<name>A0AAV2F1G0_9ROSI</name>
<comment type="subcellular location">
    <subcellularLocation>
        <location evidence="1">Membrane</location>
        <topology evidence="1">Multi-pass membrane protein</topology>
    </subcellularLocation>
</comment>
<dbReference type="InterPro" id="IPR036259">
    <property type="entry name" value="MFS_trans_sf"/>
</dbReference>
<dbReference type="GO" id="GO:0022857">
    <property type="term" value="F:transmembrane transporter activity"/>
    <property type="evidence" value="ECO:0007669"/>
    <property type="project" value="InterPro"/>
</dbReference>
<keyword evidence="9" id="KW-1185">Reference proteome</keyword>
<dbReference type="PANTHER" id="PTHR11654">
    <property type="entry name" value="OLIGOPEPTIDE TRANSPORTER-RELATED"/>
    <property type="match status" value="1"/>
</dbReference>
<evidence type="ECO:0000256" key="6">
    <source>
        <dbReference type="SAM" id="MobiDB-lite"/>
    </source>
</evidence>
<feature type="transmembrane region" description="Helical" evidence="7">
    <location>
        <begin position="71"/>
        <end position="91"/>
    </location>
</feature>
<feature type="transmembrane region" description="Helical" evidence="7">
    <location>
        <begin position="453"/>
        <end position="478"/>
    </location>
</feature>
<feature type="transmembrane region" description="Helical" evidence="7">
    <location>
        <begin position="420"/>
        <end position="441"/>
    </location>
</feature>
<evidence type="ECO:0000313" key="8">
    <source>
        <dbReference type="EMBL" id="CAL1392040.1"/>
    </source>
</evidence>
<feature type="transmembrane region" description="Helical" evidence="7">
    <location>
        <begin position="490"/>
        <end position="513"/>
    </location>
</feature>
<dbReference type="Pfam" id="PF00854">
    <property type="entry name" value="PTR2"/>
    <property type="match status" value="1"/>
</dbReference>
<dbReference type="InterPro" id="IPR000109">
    <property type="entry name" value="POT_fam"/>
</dbReference>
<keyword evidence="3 7" id="KW-0812">Transmembrane</keyword>
<feature type="region of interest" description="Disordered" evidence="6">
    <location>
        <begin position="1"/>
        <end position="25"/>
    </location>
</feature>
<dbReference type="Gene3D" id="1.20.1250.20">
    <property type="entry name" value="MFS general substrate transporter like domains"/>
    <property type="match status" value="1"/>
</dbReference>
<evidence type="ECO:0000256" key="1">
    <source>
        <dbReference type="ARBA" id="ARBA00004141"/>
    </source>
</evidence>
<dbReference type="EMBL" id="OZ034819">
    <property type="protein sequence ID" value="CAL1392040.1"/>
    <property type="molecule type" value="Genomic_DNA"/>
</dbReference>
<evidence type="ECO:0000256" key="2">
    <source>
        <dbReference type="ARBA" id="ARBA00005982"/>
    </source>
</evidence>
<evidence type="ECO:0000256" key="4">
    <source>
        <dbReference type="ARBA" id="ARBA00022989"/>
    </source>
</evidence>
<protein>
    <submittedName>
        <fullName evidence="8">Uncharacterized protein</fullName>
    </submittedName>
</protein>
<evidence type="ECO:0000313" key="9">
    <source>
        <dbReference type="Proteomes" id="UP001497516"/>
    </source>
</evidence>
<evidence type="ECO:0000256" key="5">
    <source>
        <dbReference type="ARBA" id="ARBA00023136"/>
    </source>
</evidence>
<evidence type="ECO:0000256" key="3">
    <source>
        <dbReference type="ARBA" id="ARBA00022692"/>
    </source>
</evidence>
<feature type="transmembrane region" description="Helical" evidence="7">
    <location>
        <begin position="533"/>
        <end position="553"/>
    </location>
</feature>
<gene>
    <name evidence="8" type="ORF">LTRI10_LOCUS32716</name>
</gene>
<dbReference type="Proteomes" id="UP001497516">
    <property type="component" value="Chromosome 6"/>
</dbReference>
<reference evidence="8 9" key="1">
    <citation type="submission" date="2024-04" db="EMBL/GenBank/DDBJ databases">
        <authorList>
            <person name="Fracassetti M."/>
        </authorList>
    </citation>
    <scope>NUCLEOTIDE SEQUENCE [LARGE SCALE GENOMIC DNA]</scope>
</reference>
<dbReference type="GO" id="GO:0016020">
    <property type="term" value="C:membrane"/>
    <property type="evidence" value="ECO:0007669"/>
    <property type="project" value="UniProtKB-SubCell"/>
</dbReference>
<keyword evidence="4 7" id="KW-1133">Transmembrane helix</keyword>
<keyword evidence="5 7" id="KW-0472">Membrane</keyword>
<dbReference type="AlphaFoldDB" id="A0AAV2F1G0"/>
<dbReference type="SUPFAM" id="SSF103473">
    <property type="entry name" value="MFS general substrate transporter"/>
    <property type="match status" value="1"/>
</dbReference>
<feature type="transmembrane region" description="Helical" evidence="7">
    <location>
        <begin position="98"/>
        <end position="124"/>
    </location>
</feature>